<keyword evidence="1" id="KW-0472">Membrane</keyword>
<proteinExistence type="predicted"/>
<dbReference type="Proteomes" id="UP000001317">
    <property type="component" value="Chromosome"/>
</dbReference>
<dbReference type="OrthoDB" id="6119095at2"/>
<feature type="transmembrane region" description="Helical" evidence="1">
    <location>
        <begin position="6"/>
        <end position="30"/>
    </location>
</feature>
<evidence type="ECO:0000256" key="1">
    <source>
        <dbReference type="SAM" id="Phobius"/>
    </source>
</evidence>
<keyword evidence="1" id="KW-0812">Transmembrane</keyword>
<evidence type="ECO:0000313" key="3">
    <source>
        <dbReference type="Proteomes" id="UP000001317"/>
    </source>
</evidence>
<reference evidence="2" key="1">
    <citation type="submission" date="2008-01" db="EMBL/GenBank/DDBJ databases">
        <title>Complete sequence of Shewanella halifaxensis HAW-EB4.</title>
        <authorList>
            <consortium name="US DOE Joint Genome Institute"/>
            <person name="Copeland A."/>
            <person name="Lucas S."/>
            <person name="Lapidus A."/>
            <person name="Glavina del Rio T."/>
            <person name="Dalin E."/>
            <person name="Tice H."/>
            <person name="Bruce D."/>
            <person name="Goodwin L."/>
            <person name="Pitluck S."/>
            <person name="Sims D."/>
            <person name="Brettin T."/>
            <person name="Detter J.C."/>
            <person name="Han C."/>
            <person name="Kuske C.R."/>
            <person name="Schmutz J."/>
            <person name="Larimer F."/>
            <person name="Land M."/>
            <person name="Hauser L."/>
            <person name="Kyrpides N."/>
            <person name="Kim E."/>
            <person name="Zhao J.-S."/>
            <person name="Richardson P."/>
        </authorList>
    </citation>
    <scope>NUCLEOTIDE SEQUENCE [LARGE SCALE GENOMIC DNA]</scope>
    <source>
        <strain evidence="2">HAW-EB4</strain>
    </source>
</reference>
<keyword evidence="3" id="KW-1185">Reference proteome</keyword>
<name>B0TRC9_SHEHH</name>
<keyword evidence="1" id="KW-1133">Transmembrane helix</keyword>
<dbReference type="AlphaFoldDB" id="B0TRC9"/>
<evidence type="ECO:0000313" key="2">
    <source>
        <dbReference type="EMBL" id="ABZ75101.1"/>
    </source>
</evidence>
<sequence>MTINEIITLIKDIVLGLCALGTVSVAVYGVKNWARELKGKADFEVSRQLIRAVYKFRDEIEYSRSPMTLPSEFPANYDPMNRAAKYKAESWSYVFSNRWKPVVEAVQELEVQGLEAEALWGAEIKQLVQELRKNARLLRVGMQAVVDNEMQDNENFKCNSDLGKTMKNRVWKSMFEENDEITVAINSTVEKLENYVRPHLKRN</sequence>
<dbReference type="EMBL" id="CP000931">
    <property type="protein sequence ID" value="ABZ75101.1"/>
    <property type="molecule type" value="Genomic_DNA"/>
</dbReference>
<gene>
    <name evidence="2" type="ordered locus">Shal_0526</name>
</gene>
<accession>B0TRC9</accession>
<protein>
    <submittedName>
        <fullName evidence="2">Uncharacterized protein</fullName>
    </submittedName>
</protein>
<dbReference type="KEGG" id="shl:Shal_0526"/>
<dbReference type="HOGENOM" id="CLU_117057_0_0_6"/>
<dbReference type="eggNOG" id="ENOG5032WA7">
    <property type="taxonomic scope" value="Bacteria"/>
</dbReference>
<dbReference type="RefSeq" id="WP_012275655.1">
    <property type="nucleotide sequence ID" value="NC_010334.1"/>
</dbReference>
<organism evidence="2 3">
    <name type="scientific">Shewanella halifaxensis (strain HAW-EB4)</name>
    <dbReference type="NCBI Taxonomy" id="458817"/>
    <lineage>
        <taxon>Bacteria</taxon>
        <taxon>Pseudomonadati</taxon>
        <taxon>Pseudomonadota</taxon>
        <taxon>Gammaproteobacteria</taxon>
        <taxon>Alteromonadales</taxon>
        <taxon>Shewanellaceae</taxon>
        <taxon>Shewanella</taxon>
    </lineage>
</organism>